<keyword evidence="2" id="KW-0812">Transmembrane</keyword>
<keyword evidence="2" id="KW-1133">Transmembrane helix</keyword>
<name>A0A9Q1HII8_HOLLE</name>
<feature type="transmembrane region" description="Helical" evidence="2">
    <location>
        <begin position="93"/>
        <end position="116"/>
    </location>
</feature>
<sequence>MRDAEVITALSEALKVPREDISNIKIFEGSIVVEATITSASESTEDKLIKMVEEGSFKVAFDGTEFTADSIEISETTMKPEETKTSPSSGRTVVFVLAGCFFALAVVAIISAACFVCKPKRRAPRFDSLNDNHGYDVPPVEYEPEEKGHDGKDSVEHGAVSNPYHRSLAFQLSEPLPSDTDKAKDEDVSNPYQRSIDAPNDGSSFVNEAFTTD</sequence>
<evidence type="ECO:0000256" key="1">
    <source>
        <dbReference type="SAM" id="MobiDB-lite"/>
    </source>
</evidence>
<dbReference type="EMBL" id="JAIZAY010000003">
    <property type="protein sequence ID" value="KAJ8046108.1"/>
    <property type="molecule type" value="Genomic_DNA"/>
</dbReference>
<reference evidence="3" key="1">
    <citation type="submission" date="2021-10" db="EMBL/GenBank/DDBJ databases">
        <title>Tropical sea cucumber genome reveals ecological adaptation and Cuvierian tubules defense mechanism.</title>
        <authorList>
            <person name="Chen T."/>
        </authorList>
    </citation>
    <scope>NUCLEOTIDE SEQUENCE</scope>
    <source>
        <strain evidence="3">Nanhai2018</strain>
        <tissue evidence="3">Muscle</tissue>
    </source>
</reference>
<feature type="compositionally biased region" description="Basic and acidic residues" evidence="1">
    <location>
        <begin position="145"/>
        <end position="156"/>
    </location>
</feature>
<feature type="compositionally biased region" description="Polar residues" evidence="1">
    <location>
        <begin position="201"/>
        <end position="213"/>
    </location>
</feature>
<evidence type="ECO:0000313" key="4">
    <source>
        <dbReference type="Proteomes" id="UP001152320"/>
    </source>
</evidence>
<dbReference type="Proteomes" id="UP001152320">
    <property type="component" value="Chromosome 3"/>
</dbReference>
<gene>
    <name evidence="3" type="ORF">HOLleu_09292</name>
</gene>
<organism evidence="3 4">
    <name type="scientific">Holothuria leucospilota</name>
    <name type="common">Black long sea cucumber</name>
    <name type="synonym">Mertensiothuria leucospilota</name>
    <dbReference type="NCBI Taxonomy" id="206669"/>
    <lineage>
        <taxon>Eukaryota</taxon>
        <taxon>Metazoa</taxon>
        <taxon>Echinodermata</taxon>
        <taxon>Eleutherozoa</taxon>
        <taxon>Echinozoa</taxon>
        <taxon>Holothuroidea</taxon>
        <taxon>Aspidochirotacea</taxon>
        <taxon>Aspidochirotida</taxon>
        <taxon>Holothuriidae</taxon>
        <taxon>Holothuria</taxon>
    </lineage>
</organism>
<evidence type="ECO:0000313" key="3">
    <source>
        <dbReference type="EMBL" id="KAJ8046108.1"/>
    </source>
</evidence>
<keyword evidence="4" id="KW-1185">Reference proteome</keyword>
<dbReference type="AlphaFoldDB" id="A0A9Q1HII8"/>
<comment type="caution">
    <text evidence="3">The sequence shown here is derived from an EMBL/GenBank/DDBJ whole genome shotgun (WGS) entry which is preliminary data.</text>
</comment>
<accession>A0A9Q1HII8</accession>
<protein>
    <submittedName>
        <fullName evidence="3">Uncharacterized protein</fullName>
    </submittedName>
</protein>
<feature type="region of interest" description="Disordered" evidence="1">
    <location>
        <begin position="127"/>
        <end position="213"/>
    </location>
</feature>
<evidence type="ECO:0000256" key="2">
    <source>
        <dbReference type="SAM" id="Phobius"/>
    </source>
</evidence>
<keyword evidence="2" id="KW-0472">Membrane</keyword>
<proteinExistence type="predicted"/>